<gene>
    <name evidence="1" type="ORF">SAY87_026473</name>
</gene>
<comment type="caution">
    <text evidence="1">The sequence shown here is derived from an EMBL/GenBank/DDBJ whole genome shotgun (WGS) entry which is preliminary data.</text>
</comment>
<dbReference type="EMBL" id="JAXIOK010000018">
    <property type="protein sequence ID" value="KAK4749024.1"/>
    <property type="molecule type" value="Genomic_DNA"/>
</dbReference>
<reference evidence="1 2" key="1">
    <citation type="journal article" date="2023" name="Hortic Res">
        <title>Pangenome of water caltrop reveals structural variations and asymmetric subgenome divergence after allopolyploidization.</title>
        <authorList>
            <person name="Zhang X."/>
            <person name="Chen Y."/>
            <person name="Wang L."/>
            <person name="Yuan Y."/>
            <person name="Fang M."/>
            <person name="Shi L."/>
            <person name="Lu R."/>
            <person name="Comes H.P."/>
            <person name="Ma Y."/>
            <person name="Chen Y."/>
            <person name="Huang G."/>
            <person name="Zhou Y."/>
            <person name="Zheng Z."/>
            <person name="Qiu Y."/>
        </authorList>
    </citation>
    <scope>NUCLEOTIDE SEQUENCE [LARGE SCALE GENOMIC DNA]</scope>
    <source>
        <tissue evidence="1">Roots</tissue>
    </source>
</reference>
<dbReference type="AlphaFoldDB" id="A0AAN7H1B7"/>
<organism evidence="1 2">
    <name type="scientific">Trapa incisa</name>
    <dbReference type="NCBI Taxonomy" id="236973"/>
    <lineage>
        <taxon>Eukaryota</taxon>
        <taxon>Viridiplantae</taxon>
        <taxon>Streptophyta</taxon>
        <taxon>Embryophyta</taxon>
        <taxon>Tracheophyta</taxon>
        <taxon>Spermatophyta</taxon>
        <taxon>Magnoliopsida</taxon>
        <taxon>eudicotyledons</taxon>
        <taxon>Gunneridae</taxon>
        <taxon>Pentapetalae</taxon>
        <taxon>rosids</taxon>
        <taxon>malvids</taxon>
        <taxon>Myrtales</taxon>
        <taxon>Lythraceae</taxon>
        <taxon>Trapa</taxon>
    </lineage>
</organism>
<proteinExistence type="predicted"/>
<name>A0AAN7H1B7_9MYRT</name>
<protein>
    <submittedName>
        <fullName evidence="1">Uncharacterized protein</fullName>
    </submittedName>
</protein>
<accession>A0AAN7H1B7</accession>
<dbReference type="InterPro" id="IPR050747">
    <property type="entry name" value="Mitochondrial_chaperone_BCS1"/>
</dbReference>
<sequence>MANYLKLEVYELQLSNIGAYSNLRDLLLAIGNQSILVIEDIDCSINLLDRLLGSRRPTSVATAAYSQKLRLIVGIEVKSTEIAEEFMNSEDPSVTLD</sequence>
<evidence type="ECO:0000313" key="1">
    <source>
        <dbReference type="EMBL" id="KAK4749024.1"/>
    </source>
</evidence>
<dbReference type="Proteomes" id="UP001345219">
    <property type="component" value="Chromosome 21"/>
</dbReference>
<dbReference type="PANTHER" id="PTHR23070">
    <property type="entry name" value="BCS1 AAA-TYPE ATPASE"/>
    <property type="match status" value="1"/>
</dbReference>
<evidence type="ECO:0000313" key="2">
    <source>
        <dbReference type="Proteomes" id="UP001345219"/>
    </source>
</evidence>
<keyword evidence="2" id="KW-1185">Reference proteome</keyword>